<accession>A0A165S2C1</accession>
<dbReference type="PATRIC" id="fig|1590.201.peg.598"/>
<name>A0A165S2C1_LACPN</name>
<proteinExistence type="predicted"/>
<evidence type="ECO:0000313" key="5">
    <source>
        <dbReference type="Proteomes" id="UP000076882"/>
    </source>
</evidence>
<evidence type="ECO:0000256" key="1">
    <source>
        <dbReference type="ARBA" id="ARBA00023015"/>
    </source>
</evidence>
<dbReference type="SUPFAM" id="SSF55804">
    <property type="entry name" value="Phoshotransferase/anion transport protein"/>
    <property type="match status" value="1"/>
</dbReference>
<dbReference type="PANTHER" id="PTHR30185:SF18">
    <property type="entry name" value="TRANSCRIPTIONAL REGULATOR MTLR"/>
    <property type="match status" value="1"/>
</dbReference>
<reference evidence="4 5" key="1">
    <citation type="submission" date="2016-03" db="EMBL/GenBank/DDBJ databases">
        <title>Comparative genomics of 54 Lactobacillus plantarum strains reveals genomic uncoupling from niche constraints.</title>
        <authorList>
            <person name="Martino M.E."/>
        </authorList>
    </citation>
    <scope>NUCLEOTIDE SEQUENCE [LARGE SCALE GENOMIC DNA]</scope>
    <source>
        <strain evidence="4 5">19.1</strain>
    </source>
</reference>
<dbReference type="InterPro" id="IPR050661">
    <property type="entry name" value="BglG_antiterminators"/>
</dbReference>
<gene>
    <name evidence="4" type="ORF">Lp19_0867</name>
</gene>
<dbReference type="PANTHER" id="PTHR30185">
    <property type="entry name" value="CRYPTIC BETA-GLUCOSIDE BGL OPERON ANTITERMINATOR"/>
    <property type="match status" value="1"/>
</dbReference>
<sequence>MNSIFNQGTLRERLQISLVDEAVNQGQCRFDVTQFDEQETYVTGVKKLINQEIQHGQLTPDFMQAWLNREQQSSSIFGDGVALPHVIDKSGLNRILVTVGVFEKPVVFDNQKVNVVFLVAIPYKLDATLSKILAQVYDLIRSITANSNIYNNLKNYDENQGLNQLMEAI</sequence>
<keyword evidence="2" id="KW-0804">Transcription</keyword>
<dbReference type="Pfam" id="PF00359">
    <property type="entry name" value="PTS_EIIA_2"/>
    <property type="match status" value="1"/>
</dbReference>
<evidence type="ECO:0000256" key="2">
    <source>
        <dbReference type="ARBA" id="ARBA00023163"/>
    </source>
</evidence>
<dbReference type="InterPro" id="IPR016152">
    <property type="entry name" value="PTrfase/Anion_transptr"/>
</dbReference>
<organism evidence="4 5">
    <name type="scientific">Lactiplantibacillus plantarum</name>
    <name type="common">Lactobacillus plantarum</name>
    <dbReference type="NCBI Taxonomy" id="1590"/>
    <lineage>
        <taxon>Bacteria</taxon>
        <taxon>Bacillati</taxon>
        <taxon>Bacillota</taxon>
        <taxon>Bacilli</taxon>
        <taxon>Lactobacillales</taxon>
        <taxon>Lactobacillaceae</taxon>
        <taxon>Lactiplantibacillus</taxon>
    </lineage>
</organism>
<evidence type="ECO:0000259" key="3">
    <source>
        <dbReference type="PROSITE" id="PS51094"/>
    </source>
</evidence>
<dbReference type="Gene3D" id="3.40.930.10">
    <property type="entry name" value="Mannitol-specific EII, Chain A"/>
    <property type="match status" value="1"/>
</dbReference>
<dbReference type="RefSeq" id="WP_229963433.1">
    <property type="nucleotide sequence ID" value="NZ_CP028420.1"/>
</dbReference>
<feature type="domain" description="PTS EIIA type-2" evidence="3">
    <location>
        <begin position="21"/>
        <end position="169"/>
    </location>
</feature>
<keyword evidence="1" id="KW-0805">Transcription regulation</keyword>
<dbReference type="EMBL" id="LUXM01000018">
    <property type="protein sequence ID" value="KZU96891.1"/>
    <property type="molecule type" value="Genomic_DNA"/>
</dbReference>
<dbReference type="Proteomes" id="UP000076882">
    <property type="component" value="Unassembled WGS sequence"/>
</dbReference>
<dbReference type="AlphaFoldDB" id="A0A165S2C1"/>
<evidence type="ECO:0000313" key="4">
    <source>
        <dbReference type="EMBL" id="KZU96891.1"/>
    </source>
</evidence>
<dbReference type="InterPro" id="IPR002178">
    <property type="entry name" value="PTS_EIIA_type-2_dom"/>
</dbReference>
<protein>
    <submittedName>
        <fullName evidence="4">Sorbitol operon transcription regulator</fullName>
    </submittedName>
</protein>
<comment type="caution">
    <text evidence="4">The sequence shown here is derived from an EMBL/GenBank/DDBJ whole genome shotgun (WGS) entry which is preliminary data.</text>
</comment>
<dbReference type="PROSITE" id="PS51094">
    <property type="entry name" value="PTS_EIIA_TYPE_2"/>
    <property type="match status" value="1"/>
</dbReference>